<comment type="caution">
    <text evidence="1">The sequence shown here is derived from an EMBL/GenBank/DDBJ whole genome shotgun (WGS) entry which is preliminary data.</text>
</comment>
<gene>
    <name evidence="1" type="ORF">HPHPA11_1288</name>
</gene>
<proteinExistence type="predicted"/>
<protein>
    <submittedName>
        <fullName evidence="1">Uncharacterized protein</fullName>
    </submittedName>
</protein>
<dbReference type="AlphaFoldDB" id="N4TLT4"/>
<sequence>MKTLRSTNMNSSKKIKKRLKNKFVFLKDNNGIKEYPKITL</sequence>
<accession>N4TLT4</accession>
<reference evidence="1 2" key="1">
    <citation type="submission" date="2013-02" db="EMBL/GenBank/DDBJ databases">
        <title>Comparative Sequence Analysis of H. pylori Isolates.</title>
        <authorList>
            <person name="Blanchard T.G."/>
            <person name="Czinn S.J."/>
            <person name="McCracken C.M."/>
            <person name="Abolude K.A."/>
            <person name="Shefchek K.S."/>
            <person name="Maroo A.M."/>
            <person name="Santana-Cruz I.S."/>
            <person name="Tallon L.J."/>
            <person name="Ficke F.W.F."/>
        </authorList>
    </citation>
    <scope>NUCLEOTIDE SEQUENCE [LARGE SCALE GENOMIC DNA]</scope>
    <source>
        <strain evidence="1 2">Hp A-11</strain>
    </source>
</reference>
<dbReference type="Proteomes" id="UP000012243">
    <property type="component" value="Unassembled WGS sequence"/>
</dbReference>
<organism evidence="1 2">
    <name type="scientific">Helicobacter pylori Hp A-11</name>
    <dbReference type="NCBI Taxonomy" id="992035"/>
    <lineage>
        <taxon>Bacteria</taxon>
        <taxon>Pseudomonadati</taxon>
        <taxon>Campylobacterota</taxon>
        <taxon>Epsilonproteobacteria</taxon>
        <taxon>Campylobacterales</taxon>
        <taxon>Helicobacteraceae</taxon>
        <taxon>Helicobacter</taxon>
    </lineage>
</organism>
<name>N4TLT4_HELPX</name>
<dbReference type="PATRIC" id="fig|992035.3.peg.1259"/>
<evidence type="ECO:0000313" key="1">
    <source>
        <dbReference type="EMBL" id="ENH60137.1"/>
    </source>
</evidence>
<evidence type="ECO:0000313" key="2">
    <source>
        <dbReference type="Proteomes" id="UP000012243"/>
    </source>
</evidence>
<dbReference type="EMBL" id="AOTW01000001">
    <property type="protein sequence ID" value="ENH60137.1"/>
    <property type="molecule type" value="Genomic_DNA"/>
</dbReference>